<dbReference type="Pfam" id="PF10659">
    <property type="entry name" value="Trypan_glycop_C"/>
    <property type="match status" value="1"/>
</dbReference>
<evidence type="ECO:0000256" key="1">
    <source>
        <dbReference type="ARBA" id="ARBA00002523"/>
    </source>
</evidence>
<dbReference type="Pfam" id="PF13206">
    <property type="entry name" value="VSG_B"/>
    <property type="match status" value="1"/>
</dbReference>
<keyword evidence="7" id="KW-0325">Glycoprotein</keyword>
<keyword evidence="14" id="KW-0002">3D-structure</keyword>
<dbReference type="VEuPathDB" id="TriTrypDB:Tb09.v4.0113"/>
<reference evidence="13" key="1">
    <citation type="submission" date="2013-02" db="EMBL/GenBank/DDBJ databases">
        <authorList>
            <person name="Cross G.A.M."/>
            <person name="Kim H.-S."/>
            <person name="Wickstead B."/>
        </authorList>
    </citation>
    <scope>NUCLEOTIDE SEQUENCE</scope>
    <source>
        <strain evidence="13">Lister 427</strain>
    </source>
</reference>
<feature type="chain" id="PRO_5004057942" evidence="10">
    <location>
        <begin position="24"/>
        <end position="521"/>
    </location>
</feature>
<dbReference type="AlphaFoldDB" id="M4T0T6"/>
<dbReference type="InterPro" id="IPR025932">
    <property type="entry name" value="Trypano_VSG_B_N_dom"/>
</dbReference>
<feature type="disulfide bond" evidence="14">
    <location>
        <begin position="39"/>
        <end position="265"/>
    </location>
</feature>
<feature type="region of interest" description="Disordered" evidence="9">
    <location>
        <begin position="380"/>
        <end position="404"/>
    </location>
</feature>
<feature type="disulfide bond" evidence="14">
    <location>
        <begin position="199"/>
        <end position="221"/>
    </location>
</feature>
<evidence type="ECO:0000259" key="11">
    <source>
        <dbReference type="Pfam" id="PF10659"/>
    </source>
</evidence>
<feature type="disulfide bond" evidence="14">
    <location>
        <begin position="223"/>
        <end position="237"/>
    </location>
</feature>
<evidence type="ECO:0000313" key="13">
    <source>
        <dbReference type="EMBL" id="AGH61281.1"/>
    </source>
</evidence>
<dbReference type="VEuPathDB" id="TriTrypDB:Tb427_000524500"/>
<dbReference type="SMR" id="M4T0T6"/>
<evidence type="ECO:0000256" key="8">
    <source>
        <dbReference type="ARBA" id="ARBA00023288"/>
    </source>
</evidence>
<feature type="signal peptide" evidence="10">
    <location>
        <begin position="1"/>
        <end position="23"/>
    </location>
</feature>
<accession>M4T0T6</accession>
<evidence type="ECO:0000256" key="7">
    <source>
        <dbReference type="ARBA" id="ARBA00023180"/>
    </source>
</evidence>
<evidence type="ECO:0000256" key="9">
    <source>
        <dbReference type="SAM" id="MobiDB-lite"/>
    </source>
</evidence>
<evidence type="ECO:0000256" key="5">
    <source>
        <dbReference type="ARBA" id="ARBA00022729"/>
    </source>
</evidence>
<comment type="function">
    <text evidence="1">VSG forms a coat on the surface of the parasite. The trypanosome evades the immune response of the host by expressing a series of antigenically distinct VSGs from an estimated 1000 VSG genes.</text>
</comment>
<keyword evidence="4" id="KW-0336">GPI-anchor</keyword>
<evidence type="ECO:0000256" key="3">
    <source>
        <dbReference type="ARBA" id="ARBA00022475"/>
    </source>
</evidence>
<evidence type="ECO:0000256" key="4">
    <source>
        <dbReference type="ARBA" id="ARBA00022622"/>
    </source>
</evidence>
<dbReference type="PDB" id="8B3W">
    <property type="method" value="X-ray"/>
    <property type="resolution" value="1.68 A"/>
    <property type="chains" value="A=24-383"/>
</dbReference>
<reference evidence="13" key="2">
    <citation type="journal article" date="2014" name="Mol. Biochem. Parasitol.">
        <title>Capturing the variant surface glycoprotein repertoire (the VSGnome) of Trypanosoma brucei Lister 427.</title>
        <authorList>
            <person name="Cross G.A."/>
            <person name="Kim H.S."/>
            <person name="Wickstead B."/>
        </authorList>
    </citation>
    <scope>NUCLEOTIDE SEQUENCE</scope>
    <source>
        <strain evidence="13">Lister 427</strain>
    </source>
</reference>
<dbReference type="GO" id="GO:0098552">
    <property type="term" value="C:side of membrane"/>
    <property type="evidence" value="ECO:0007669"/>
    <property type="project" value="UniProtKB-KW"/>
</dbReference>
<sequence>MLQKVLTLLLVTLVDLMTAPAQAADVAAGSNAESYAVLCTLVQLTKATKPSVPKSKIIDEVYNVAAAIGLAIRGDAVVKNCIDKKDSKYSDLTDSDIAKKAYTERTWPVAQAGAAKLASSGEKEKYASWTHRKYTEKQKLKVHVLTAAISDVKQRADKLNKPDKLAELTGALSNSLYGNGKSNADTATLPAGGSHISMCGPADGTQGGSIVGKALKFDLICLCGKQSADSGTGEKACHEFSPLPATAIAENAAINADWATIEQGCKTVAGAPSLTPESIHAALQAFYRHAGVPKGNTRNRYTTVGAPAGSGATGCDGIGGSNGGKCAAYNKAQFEAGTGPYWATQMKAAAETLVELRGQEQKLAALEAEALALNSTLDGMQHDEDTASDGGKSTPAVSPTKAAENACEQAKSEEECTNLKAKGCVFNPKGDEGKKCSLSGEAKQAAGAGDGTTAAATGCAKHGTKAACDADKTGDKQNCAWRKGKDAEDDKETEKCRNGSFLLNKQFALSMVSAAFAALLF</sequence>
<proteinExistence type="evidence at protein level"/>
<feature type="domain" description="Trypanosome variant surface glycoprotein B-type N-terminal" evidence="12">
    <location>
        <begin position="16"/>
        <end position="369"/>
    </location>
</feature>
<dbReference type="EMBL" id="KC613850">
    <property type="protein sequence ID" value="AGH61281.1"/>
    <property type="molecule type" value="Genomic_DNA"/>
</dbReference>
<protein>
    <submittedName>
        <fullName evidence="13">Variant surface glycoprotein 1954</fullName>
    </submittedName>
</protein>
<keyword evidence="3" id="KW-1003">Cell membrane</keyword>
<evidence type="ECO:0000259" key="12">
    <source>
        <dbReference type="Pfam" id="PF13206"/>
    </source>
</evidence>
<comment type="subcellular location">
    <subcellularLocation>
        <location evidence="2">Cell membrane</location>
        <topology evidence="2">Lipid-anchor</topology>
        <topology evidence="2">GPI-anchor</topology>
    </subcellularLocation>
</comment>
<name>M4T0T6_9TRYP</name>
<reference evidence="14" key="3">
    <citation type="journal article" date="2023" name="PLoS Negl. Trop. Dis.">
        <title>Structural similarities between the metacyclic and bloodstream form variant surface glycoproteins of the African trypanosome.</title>
        <authorList>
            <person name="Chandra M."/>
            <person name="Dakovic S."/>
            <person name="Foti K."/>
            <person name="Zeelen J.P."/>
            <person name="van Straaten M."/>
            <person name="Aresta-Branco F."/>
            <person name="Tihon E."/>
            <person name="Lubbehusen N."/>
            <person name="Ruppert T."/>
            <person name="Glover L."/>
            <person name="Papavasiliou F.N."/>
            <person name="Stebbins C.E."/>
        </authorList>
    </citation>
    <scope>X-RAY CRYSTALLOGRAPHY (1.68 ANGSTROMS) OF 24-383</scope>
    <scope>DISULFIDE BONDS</scope>
</reference>
<organism evidence="13">
    <name type="scientific">Trypanosoma brucei</name>
    <dbReference type="NCBI Taxonomy" id="5691"/>
    <lineage>
        <taxon>Eukaryota</taxon>
        <taxon>Discoba</taxon>
        <taxon>Euglenozoa</taxon>
        <taxon>Kinetoplastea</taxon>
        <taxon>Metakinetoplastina</taxon>
        <taxon>Trypanosomatida</taxon>
        <taxon>Trypanosomatidae</taxon>
        <taxon>Trypanosoma</taxon>
    </lineage>
</organism>
<evidence type="ECO:0000256" key="2">
    <source>
        <dbReference type="ARBA" id="ARBA00004609"/>
    </source>
</evidence>
<keyword evidence="6" id="KW-0472">Membrane</keyword>
<feature type="disulfide bond" evidence="14">
    <location>
        <begin position="315"/>
        <end position="326"/>
    </location>
</feature>
<keyword evidence="5 10" id="KW-0732">Signal</keyword>
<dbReference type="GO" id="GO:0005886">
    <property type="term" value="C:plasma membrane"/>
    <property type="evidence" value="ECO:0007669"/>
    <property type="project" value="UniProtKB-SubCell"/>
</dbReference>
<feature type="domain" description="Trypanosome variant surface glycoprotein C-terminal" evidence="11">
    <location>
        <begin position="407"/>
        <end position="520"/>
    </location>
</feature>
<evidence type="ECO:0000256" key="10">
    <source>
        <dbReference type="SAM" id="SignalP"/>
    </source>
</evidence>
<keyword evidence="8" id="KW-0449">Lipoprotein</keyword>
<evidence type="ECO:0007829" key="14">
    <source>
        <dbReference type="PDB" id="8B3W"/>
    </source>
</evidence>
<dbReference type="InterPro" id="IPR019609">
    <property type="entry name" value="Variant_surf_glycoprt_trypan_C"/>
</dbReference>
<dbReference type="VEuPathDB" id="TriTrypDB:Tb1125.Tb09.v4.0113"/>
<evidence type="ECO:0000256" key="6">
    <source>
        <dbReference type="ARBA" id="ARBA00023136"/>
    </source>
</evidence>